<name>A0A9D4E4S4_DREPO</name>
<evidence type="ECO:0000313" key="1">
    <source>
        <dbReference type="EMBL" id="KAH3773123.1"/>
    </source>
</evidence>
<gene>
    <name evidence="1" type="ORF">DPMN_174477</name>
</gene>
<reference evidence="1" key="2">
    <citation type="submission" date="2020-11" db="EMBL/GenBank/DDBJ databases">
        <authorList>
            <person name="McCartney M.A."/>
            <person name="Auch B."/>
            <person name="Kono T."/>
            <person name="Mallez S."/>
            <person name="Becker A."/>
            <person name="Gohl D.M."/>
            <person name="Silverstein K.A.T."/>
            <person name="Koren S."/>
            <person name="Bechman K.B."/>
            <person name="Herman A."/>
            <person name="Abrahante J.E."/>
            <person name="Garbe J."/>
        </authorList>
    </citation>
    <scope>NUCLEOTIDE SEQUENCE</scope>
    <source>
        <strain evidence="1">Duluth1</strain>
        <tissue evidence="1">Whole animal</tissue>
    </source>
</reference>
<dbReference type="Proteomes" id="UP000828390">
    <property type="component" value="Unassembled WGS sequence"/>
</dbReference>
<proteinExistence type="predicted"/>
<sequence>MTSIPLATKDLLQSSAKTVLGRERRNNKLWVTTKIKDRCDKKRRALKHEKPGL</sequence>
<evidence type="ECO:0000313" key="2">
    <source>
        <dbReference type="Proteomes" id="UP000828390"/>
    </source>
</evidence>
<reference evidence="1" key="1">
    <citation type="journal article" date="2019" name="bioRxiv">
        <title>The Genome of the Zebra Mussel, Dreissena polymorpha: A Resource for Invasive Species Research.</title>
        <authorList>
            <person name="McCartney M.A."/>
            <person name="Auch B."/>
            <person name="Kono T."/>
            <person name="Mallez S."/>
            <person name="Zhang Y."/>
            <person name="Obille A."/>
            <person name="Becker A."/>
            <person name="Abrahante J.E."/>
            <person name="Garbe J."/>
            <person name="Badalamenti J.P."/>
            <person name="Herman A."/>
            <person name="Mangelson H."/>
            <person name="Liachko I."/>
            <person name="Sullivan S."/>
            <person name="Sone E.D."/>
            <person name="Koren S."/>
            <person name="Silverstein K.A.T."/>
            <person name="Beckman K.B."/>
            <person name="Gohl D.M."/>
        </authorList>
    </citation>
    <scope>NUCLEOTIDE SEQUENCE</scope>
    <source>
        <strain evidence="1">Duluth1</strain>
        <tissue evidence="1">Whole animal</tissue>
    </source>
</reference>
<protein>
    <submittedName>
        <fullName evidence="1">Uncharacterized protein</fullName>
    </submittedName>
</protein>
<keyword evidence="2" id="KW-1185">Reference proteome</keyword>
<dbReference type="AlphaFoldDB" id="A0A9D4E4S4"/>
<accession>A0A9D4E4S4</accession>
<comment type="caution">
    <text evidence="1">The sequence shown here is derived from an EMBL/GenBank/DDBJ whole genome shotgun (WGS) entry which is preliminary data.</text>
</comment>
<organism evidence="1 2">
    <name type="scientific">Dreissena polymorpha</name>
    <name type="common">Zebra mussel</name>
    <name type="synonym">Mytilus polymorpha</name>
    <dbReference type="NCBI Taxonomy" id="45954"/>
    <lineage>
        <taxon>Eukaryota</taxon>
        <taxon>Metazoa</taxon>
        <taxon>Spiralia</taxon>
        <taxon>Lophotrochozoa</taxon>
        <taxon>Mollusca</taxon>
        <taxon>Bivalvia</taxon>
        <taxon>Autobranchia</taxon>
        <taxon>Heteroconchia</taxon>
        <taxon>Euheterodonta</taxon>
        <taxon>Imparidentia</taxon>
        <taxon>Neoheterodontei</taxon>
        <taxon>Myida</taxon>
        <taxon>Dreissenoidea</taxon>
        <taxon>Dreissenidae</taxon>
        <taxon>Dreissena</taxon>
    </lineage>
</organism>
<dbReference type="EMBL" id="JAIWYP010000009">
    <property type="protein sequence ID" value="KAH3773123.1"/>
    <property type="molecule type" value="Genomic_DNA"/>
</dbReference>